<dbReference type="EMBL" id="CM003531">
    <property type="protein sequence ID" value="RCV22031.1"/>
    <property type="molecule type" value="Genomic_DNA"/>
</dbReference>
<sequence length="141" mass="15891">MLGAYVWTLADSPPLIVPPSLSLLSSCPFSTGKNMLTFPSYPFSSSSISHPFFAQKNMLVMRSHGDAIFPEFTQQDAPRFNAPPRRQRVVPRVRAARYGYGAAEEQQDVWAYDTSEPHLIIIPAVVLILDYDKSLFMLLHF</sequence>
<reference evidence="1" key="1">
    <citation type="journal article" date="2012" name="Nat. Biotechnol.">
        <title>Reference genome sequence of the model plant Setaria.</title>
        <authorList>
            <person name="Bennetzen J.L."/>
            <person name="Schmutz J."/>
            <person name="Wang H."/>
            <person name="Percifield R."/>
            <person name="Hawkins J."/>
            <person name="Pontaroli A.C."/>
            <person name="Estep M."/>
            <person name="Feng L."/>
            <person name="Vaughn J.N."/>
            <person name="Grimwood J."/>
            <person name="Jenkins J."/>
            <person name="Barry K."/>
            <person name="Lindquist E."/>
            <person name="Hellsten U."/>
            <person name="Deshpande S."/>
            <person name="Wang X."/>
            <person name="Wu X."/>
            <person name="Mitros T."/>
            <person name="Triplett J."/>
            <person name="Yang X."/>
            <person name="Ye C.Y."/>
            <person name="Mauro-Herrera M."/>
            <person name="Wang L."/>
            <person name="Li P."/>
            <person name="Sharma M."/>
            <person name="Sharma R."/>
            <person name="Ronald P.C."/>
            <person name="Panaud O."/>
            <person name="Kellogg E.A."/>
            <person name="Brutnell T.P."/>
            <person name="Doust A.N."/>
            <person name="Tuskan G.A."/>
            <person name="Rokhsar D."/>
            <person name="Devos K.M."/>
        </authorList>
    </citation>
    <scope>NUCLEOTIDE SEQUENCE [LARGE SCALE GENOMIC DNA]</scope>
    <source>
        <strain evidence="1">Yugu1</strain>
    </source>
</reference>
<gene>
    <name evidence="1" type="ORF">SETIT_4G187400v2</name>
</gene>
<proteinExistence type="predicted"/>
<dbReference type="AlphaFoldDB" id="A0A368QVR1"/>
<reference evidence="1" key="2">
    <citation type="submission" date="2015-07" db="EMBL/GenBank/DDBJ databases">
        <authorList>
            <person name="Noorani M."/>
        </authorList>
    </citation>
    <scope>NUCLEOTIDE SEQUENCE</scope>
    <source>
        <strain evidence="1">Yugu1</strain>
    </source>
</reference>
<protein>
    <submittedName>
        <fullName evidence="1">Uncharacterized protein</fullName>
    </submittedName>
</protein>
<organism evidence="1">
    <name type="scientific">Setaria italica</name>
    <name type="common">Foxtail millet</name>
    <name type="synonym">Panicum italicum</name>
    <dbReference type="NCBI Taxonomy" id="4555"/>
    <lineage>
        <taxon>Eukaryota</taxon>
        <taxon>Viridiplantae</taxon>
        <taxon>Streptophyta</taxon>
        <taxon>Embryophyta</taxon>
        <taxon>Tracheophyta</taxon>
        <taxon>Spermatophyta</taxon>
        <taxon>Magnoliopsida</taxon>
        <taxon>Liliopsida</taxon>
        <taxon>Poales</taxon>
        <taxon>Poaceae</taxon>
        <taxon>PACMAD clade</taxon>
        <taxon>Panicoideae</taxon>
        <taxon>Panicodae</taxon>
        <taxon>Paniceae</taxon>
        <taxon>Cenchrinae</taxon>
        <taxon>Setaria</taxon>
    </lineage>
</organism>
<accession>A0A368QVR1</accession>
<evidence type="ECO:0000313" key="1">
    <source>
        <dbReference type="EMBL" id="RCV22031.1"/>
    </source>
</evidence>
<name>A0A368QVR1_SETIT</name>